<name>A0A917WXA6_9BACI</name>
<comment type="caution">
    <text evidence="2">The sequence shown here is derived from an EMBL/GenBank/DDBJ whole genome shotgun (WGS) entry which is preliminary data.</text>
</comment>
<keyword evidence="1" id="KW-0812">Transmembrane</keyword>
<reference evidence="2" key="2">
    <citation type="submission" date="2020-09" db="EMBL/GenBank/DDBJ databases">
        <authorList>
            <person name="Sun Q."/>
            <person name="Zhou Y."/>
        </authorList>
    </citation>
    <scope>NUCLEOTIDE SEQUENCE</scope>
    <source>
        <strain evidence="2">CGMCC 1.6333</strain>
    </source>
</reference>
<dbReference type="AlphaFoldDB" id="A0A917WXA6"/>
<evidence type="ECO:0000313" key="2">
    <source>
        <dbReference type="EMBL" id="GGM37889.1"/>
    </source>
</evidence>
<feature type="transmembrane region" description="Helical" evidence="1">
    <location>
        <begin position="233"/>
        <end position="251"/>
    </location>
</feature>
<keyword evidence="3" id="KW-1185">Reference proteome</keyword>
<accession>A0A917WXA6</accession>
<protein>
    <submittedName>
        <fullName evidence="2">Uncharacterized protein</fullName>
    </submittedName>
</protein>
<proteinExistence type="predicted"/>
<dbReference type="OrthoDB" id="9816425at2"/>
<feature type="transmembrane region" description="Helical" evidence="1">
    <location>
        <begin position="196"/>
        <end position="221"/>
    </location>
</feature>
<feature type="transmembrane region" description="Helical" evidence="1">
    <location>
        <begin position="81"/>
        <end position="103"/>
    </location>
</feature>
<organism evidence="2 3">
    <name type="scientific">Paraliobacillus quinghaiensis</name>
    <dbReference type="NCBI Taxonomy" id="470815"/>
    <lineage>
        <taxon>Bacteria</taxon>
        <taxon>Bacillati</taxon>
        <taxon>Bacillota</taxon>
        <taxon>Bacilli</taxon>
        <taxon>Bacillales</taxon>
        <taxon>Bacillaceae</taxon>
        <taxon>Paraliobacillus</taxon>
    </lineage>
</organism>
<dbReference type="InterPro" id="IPR047928">
    <property type="entry name" value="Perm_prefix_1"/>
</dbReference>
<dbReference type="NCBIfam" id="NF038403">
    <property type="entry name" value="perm_prefix_1"/>
    <property type="match status" value="1"/>
</dbReference>
<dbReference type="EMBL" id="BMLG01000016">
    <property type="protein sequence ID" value="GGM37889.1"/>
    <property type="molecule type" value="Genomic_DNA"/>
</dbReference>
<evidence type="ECO:0000256" key="1">
    <source>
        <dbReference type="SAM" id="Phobius"/>
    </source>
</evidence>
<dbReference type="Proteomes" id="UP000618460">
    <property type="component" value="Unassembled WGS sequence"/>
</dbReference>
<dbReference type="RefSeq" id="WP_117157349.1">
    <property type="nucleotide sequence ID" value="NZ_BMLG01000016.1"/>
</dbReference>
<reference evidence="2" key="1">
    <citation type="journal article" date="2014" name="Int. J. Syst. Evol. Microbiol.">
        <title>Complete genome sequence of Corynebacterium casei LMG S-19264T (=DSM 44701T), isolated from a smear-ripened cheese.</title>
        <authorList>
            <consortium name="US DOE Joint Genome Institute (JGI-PGF)"/>
            <person name="Walter F."/>
            <person name="Albersmeier A."/>
            <person name="Kalinowski J."/>
            <person name="Ruckert C."/>
        </authorList>
    </citation>
    <scope>NUCLEOTIDE SEQUENCE</scope>
    <source>
        <strain evidence="2">CGMCC 1.6333</strain>
    </source>
</reference>
<keyword evidence="1" id="KW-0472">Membrane</keyword>
<evidence type="ECO:0000313" key="3">
    <source>
        <dbReference type="Proteomes" id="UP000618460"/>
    </source>
</evidence>
<keyword evidence="1" id="KW-1133">Transmembrane helix</keyword>
<gene>
    <name evidence="2" type="ORF">GCM10011351_25110</name>
</gene>
<sequence>MRKIDTFVDSVYHNTSGNKKEIQELKAEMKNHLLEAVHELKSEGKSEQEAIDIAIERFGGEREVRSVVGELFKAQKIFAKWVLYLAIICFITTVTVFGVIWAMEEQNSHENSIVLTNIFDVLEGKEAISENMEEEIKGFVQETDQIAKVEIFLKRESESHYQFQKAVLAPEWLLVEFFPYGNGDSNWYVEMEIRHFSLFMTLVLFVGVAIYATLFTIWAIINAYHHRRLNIGWIITFALFNVVGYLIYVLVGKGKK</sequence>